<dbReference type="NCBIfam" id="TIGR01484">
    <property type="entry name" value="HAD-SF-IIB"/>
    <property type="match status" value="1"/>
</dbReference>
<evidence type="ECO:0000256" key="1">
    <source>
        <dbReference type="ARBA" id="ARBA00004496"/>
    </source>
</evidence>
<reference evidence="13 14" key="2">
    <citation type="submission" date="2009-02" db="EMBL/GenBank/DDBJ databases">
        <authorList>
            <person name="Fulton L."/>
            <person name="Clifton S."/>
            <person name="Fulton B."/>
            <person name="Xu J."/>
            <person name="Minx P."/>
            <person name="Pepin K.H."/>
            <person name="Johnson M."/>
            <person name="Bhonagiri V."/>
            <person name="Nash W.E."/>
            <person name="Mardis E.R."/>
            <person name="Wilson R.K."/>
        </authorList>
    </citation>
    <scope>NUCLEOTIDE SEQUENCE [LARGE SCALE GENOMIC DNA]</scope>
    <source>
        <strain evidence="13 14">DSM 20438</strain>
    </source>
</reference>
<evidence type="ECO:0000256" key="3">
    <source>
        <dbReference type="ARBA" id="ARBA00009736"/>
    </source>
</evidence>
<evidence type="ECO:0000256" key="2">
    <source>
        <dbReference type="ARBA" id="ARBA00004699"/>
    </source>
</evidence>
<evidence type="ECO:0000256" key="7">
    <source>
        <dbReference type="ARBA" id="ARBA00022723"/>
    </source>
</evidence>
<dbReference type="GO" id="GO:0016791">
    <property type="term" value="F:phosphatase activity"/>
    <property type="evidence" value="ECO:0007669"/>
    <property type="project" value="UniProtKB-ARBA"/>
</dbReference>
<feature type="binding site" evidence="11">
    <location>
        <position position="224"/>
    </location>
    <ligand>
        <name>alpha-D-mannose 1-phosphate</name>
        <dbReference type="ChEBI" id="CHEBI:58409"/>
    </ligand>
</feature>
<dbReference type="GO" id="GO:0009298">
    <property type="term" value="P:GDP-mannose biosynthetic process"/>
    <property type="evidence" value="ECO:0007669"/>
    <property type="project" value="UniProtKB-UniPathway"/>
</dbReference>
<evidence type="ECO:0000256" key="9">
    <source>
        <dbReference type="ARBA" id="ARBA00023235"/>
    </source>
</evidence>
<sequence>MIHGFYHIRALRESCDSILFIASTQEETIMTDISVPCWNDVDIEELCNGVRLIAFDLDNTLARSKKPMKDDMAECFSALTSLIDVAVITGGKYALLKSQVVERLTGQANRSHLHLMPTSGTRYYRWGGSDWAPVFAHDLSADDRAKAYESLERNAREQGIWLTHVWGERIEDRGSQITFSALGQLAPIEAKEAWDPTNEKKNRLARAVAADLPHLEVRPGGASSVDISEKNVDKSFAVRELADILGITVAQIVFVGDRMDPDGNDYPAAKAGTRAVKVTCPNDTVKLCGGIIASLSR</sequence>
<gene>
    <name evidence="13" type="ORF">BIFPSEUDO_03466</name>
</gene>
<dbReference type="AlphaFoldDB" id="C0BSU9"/>
<feature type="binding site" evidence="12">
    <location>
        <position position="58"/>
    </location>
    <ligand>
        <name>Mg(2+)</name>
        <dbReference type="ChEBI" id="CHEBI:18420"/>
        <label>1</label>
    </ligand>
</feature>
<accession>C0BSU9</accession>
<dbReference type="SFLD" id="SFLDS00003">
    <property type="entry name" value="Haloacid_Dehalogenase"/>
    <property type="match status" value="1"/>
</dbReference>
<dbReference type="Pfam" id="PF03332">
    <property type="entry name" value="PMM"/>
    <property type="match status" value="1"/>
</dbReference>
<dbReference type="EMBL" id="ABXX02000003">
    <property type="protein sequence ID" value="EEG70450.1"/>
    <property type="molecule type" value="Genomic_DNA"/>
</dbReference>
<feature type="binding site" evidence="11">
    <location>
        <position position="226"/>
    </location>
    <ligand>
        <name>alpha-D-mannose 1-phosphate</name>
        <dbReference type="ChEBI" id="CHEBI:58409"/>
    </ligand>
</feature>
<dbReference type="UniPathway" id="UPA00126">
    <property type="reaction ID" value="UER00424"/>
</dbReference>
<keyword evidence="7 12" id="KW-0479">Metal-binding</keyword>
<dbReference type="eggNOG" id="COG0561">
    <property type="taxonomic scope" value="Bacteria"/>
</dbReference>
<comment type="subunit">
    <text evidence="4">Homodimer.</text>
</comment>
<evidence type="ECO:0000256" key="4">
    <source>
        <dbReference type="ARBA" id="ARBA00011738"/>
    </source>
</evidence>
<dbReference type="InterPro" id="IPR023214">
    <property type="entry name" value="HAD_sf"/>
</dbReference>
<dbReference type="Proteomes" id="UP000003875">
    <property type="component" value="Unassembled WGS sequence"/>
</dbReference>
<keyword evidence="6" id="KW-0963">Cytoplasm</keyword>
<feature type="active site" description="Nucleophile" evidence="10">
    <location>
        <position position="56"/>
    </location>
</feature>
<feature type="binding site" evidence="11">
    <location>
        <position position="173"/>
    </location>
    <ligand>
        <name>alpha-D-mannose 1-phosphate</name>
        <dbReference type="ChEBI" id="CHEBI:58409"/>
    </ligand>
</feature>
<dbReference type="Gene3D" id="3.40.50.1000">
    <property type="entry name" value="HAD superfamily/HAD-like"/>
    <property type="match status" value="1"/>
</dbReference>
<name>C0BSU9_BIFPS</name>
<dbReference type="SUPFAM" id="SSF56784">
    <property type="entry name" value="HAD-like"/>
    <property type="match status" value="1"/>
</dbReference>
<comment type="pathway">
    <text evidence="2">Nucleotide-sugar biosynthesis; GDP-alpha-D-mannose biosynthesis; alpha-D-mannose 1-phosphate from D-fructose 6-phosphate: step 2/2.</text>
</comment>
<keyword evidence="8 12" id="KW-0460">Magnesium</keyword>
<comment type="subcellular location">
    <subcellularLocation>
        <location evidence="1">Cytoplasm</location>
    </subcellularLocation>
</comment>
<dbReference type="InterPro" id="IPR043169">
    <property type="entry name" value="PMM_cap"/>
</dbReference>
<evidence type="ECO:0000313" key="13">
    <source>
        <dbReference type="EMBL" id="EEG70450.1"/>
    </source>
</evidence>
<evidence type="ECO:0000256" key="10">
    <source>
        <dbReference type="PIRSR" id="PIRSR605002-1"/>
    </source>
</evidence>
<evidence type="ECO:0000256" key="8">
    <source>
        <dbReference type="ARBA" id="ARBA00022842"/>
    </source>
</evidence>
<dbReference type="EC" id="5.4.2.8" evidence="5"/>
<comment type="similarity">
    <text evidence="3">Belongs to the eukaryotic PMM family.</text>
</comment>
<comment type="cofactor">
    <cofactor evidence="12">
        <name>Mg(2+)</name>
        <dbReference type="ChEBI" id="CHEBI:18420"/>
    </cofactor>
</comment>
<feature type="binding site" evidence="12">
    <location>
        <position position="257"/>
    </location>
    <ligand>
        <name>Mg(2+)</name>
        <dbReference type="ChEBI" id="CHEBI:18420"/>
        <label>1</label>
    </ligand>
</feature>
<dbReference type="SFLD" id="SFLDG01140">
    <property type="entry name" value="C2.B:_Phosphomannomutase_and_P"/>
    <property type="match status" value="1"/>
</dbReference>
<protein>
    <recommendedName>
        <fullName evidence="5">phosphomannomutase</fullName>
        <ecNumber evidence="5">5.4.2.8</ecNumber>
    </recommendedName>
</protein>
<feature type="binding site" evidence="12">
    <location>
        <position position="56"/>
    </location>
    <ligand>
        <name>Mg(2+)</name>
        <dbReference type="ChEBI" id="CHEBI:18420"/>
        <label>1</label>
    </ligand>
</feature>
<feature type="active site" description="Proton donor/acceptor" evidence="10">
    <location>
        <position position="58"/>
    </location>
</feature>
<dbReference type="InterPro" id="IPR036412">
    <property type="entry name" value="HAD-like_sf"/>
</dbReference>
<comment type="caution">
    <text evidence="13">The sequence shown here is derived from an EMBL/GenBank/DDBJ whole genome shotgun (WGS) entry which is preliminary data.</text>
</comment>
<keyword evidence="9" id="KW-0413">Isomerase</keyword>
<evidence type="ECO:0000256" key="11">
    <source>
        <dbReference type="PIRSR" id="PIRSR605002-2"/>
    </source>
</evidence>
<dbReference type="InterPro" id="IPR005002">
    <property type="entry name" value="PMM"/>
</dbReference>
<evidence type="ECO:0000256" key="5">
    <source>
        <dbReference type="ARBA" id="ARBA00012730"/>
    </source>
</evidence>
<dbReference type="InterPro" id="IPR006379">
    <property type="entry name" value="HAD-SF_hydro_IIB"/>
</dbReference>
<dbReference type="GO" id="GO:0004615">
    <property type="term" value="F:phosphomannomutase activity"/>
    <property type="evidence" value="ECO:0007669"/>
    <property type="project" value="UniProtKB-EC"/>
</dbReference>
<dbReference type="SFLD" id="SFLDG01143">
    <property type="entry name" value="C2.B.3:_Phosphomannomutase_Lik"/>
    <property type="match status" value="1"/>
</dbReference>
<proteinExistence type="inferred from homology"/>
<organism evidence="13 14">
    <name type="scientific">Bifidobacterium pseudocatenulatum DSM 20438 = JCM 1200 = LMG 10505</name>
    <dbReference type="NCBI Taxonomy" id="547043"/>
    <lineage>
        <taxon>Bacteria</taxon>
        <taxon>Bacillati</taxon>
        <taxon>Actinomycetota</taxon>
        <taxon>Actinomycetes</taxon>
        <taxon>Bifidobacteriales</taxon>
        <taxon>Bifidobacteriaceae</taxon>
        <taxon>Bifidobacterium</taxon>
    </lineage>
</organism>
<feature type="binding site" evidence="12">
    <location>
        <position position="273"/>
    </location>
    <ligand>
        <name>Mg(2+)</name>
        <dbReference type="ChEBI" id="CHEBI:18420"/>
        <label>1</label>
    </ligand>
</feature>
<evidence type="ECO:0000256" key="6">
    <source>
        <dbReference type="ARBA" id="ARBA00022490"/>
    </source>
</evidence>
<reference evidence="13 14" key="1">
    <citation type="submission" date="2009-02" db="EMBL/GenBank/DDBJ databases">
        <title>Draft genome sequence of Bifidobacterium pseudocatenulatum (DSM 20438).</title>
        <authorList>
            <person name="Sudarsanam P."/>
            <person name="Ley R."/>
            <person name="Guruge J."/>
            <person name="Turnbaugh P.J."/>
            <person name="Mahowald M."/>
            <person name="Liep D."/>
            <person name="Gordon J."/>
        </authorList>
    </citation>
    <scope>NUCLEOTIDE SEQUENCE [LARGE SCALE GENOMIC DNA]</scope>
    <source>
        <strain evidence="13 14">DSM 20438</strain>
    </source>
</reference>
<dbReference type="Gene3D" id="3.30.1240.20">
    <property type="match status" value="1"/>
</dbReference>
<dbReference type="GO" id="GO:0046872">
    <property type="term" value="F:metal ion binding"/>
    <property type="evidence" value="ECO:0007669"/>
    <property type="project" value="UniProtKB-KW"/>
</dbReference>
<evidence type="ECO:0000256" key="12">
    <source>
        <dbReference type="PIRSR" id="PIRSR605002-3"/>
    </source>
</evidence>
<dbReference type="GO" id="GO:0005737">
    <property type="term" value="C:cytoplasm"/>
    <property type="evidence" value="ECO:0007669"/>
    <property type="project" value="UniProtKB-SubCell"/>
</dbReference>
<evidence type="ECO:0000313" key="14">
    <source>
        <dbReference type="Proteomes" id="UP000003875"/>
    </source>
</evidence>
<keyword evidence="13" id="KW-0378">Hydrolase</keyword>